<keyword evidence="2" id="KW-1133">Transmembrane helix</keyword>
<dbReference type="Proteomes" id="UP000660262">
    <property type="component" value="Unassembled WGS sequence"/>
</dbReference>
<name>A0A830HNZ7_9CHLO</name>
<feature type="transmembrane region" description="Helical" evidence="2">
    <location>
        <begin position="96"/>
        <end position="116"/>
    </location>
</feature>
<reference evidence="3" key="1">
    <citation type="submission" date="2020-10" db="EMBL/GenBank/DDBJ databases">
        <title>Unveiling of a novel bifunctional photoreceptor, Dualchrome1, isolated from a cosmopolitan green alga.</title>
        <authorList>
            <person name="Suzuki S."/>
            <person name="Kawachi M."/>
        </authorList>
    </citation>
    <scope>NUCLEOTIDE SEQUENCE</scope>
    <source>
        <strain evidence="3">NIES 2893</strain>
    </source>
</reference>
<keyword evidence="2" id="KW-0472">Membrane</keyword>
<evidence type="ECO:0000256" key="2">
    <source>
        <dbReference type="SAM" id="Phobius"/>
    </source>
</evidence>
<dbReference type="EMBL" id="BNJQ01000017">
    <property type="protein sequence ID" value="GHP07520.1"/>
    <property type="molecule type" value="Genomic_DNA"/>
</dbReference>
<evidence type="ECO:0000313" key="4">
    <source>
        <dbReference type="Proteomes" id="UP000660262"/>
    </source>
</evidence>
<protein>
    <submittedName>
        <fullName evidence="3">Uncharacterized protein</fullName>
    </submittedName>
</protein>
<dbReference type="AlphaFoldDB" id="A0A830HNZ7"/>
<accession>A0A830HNZ7</accession>
<feature type="region of interest" description="Disordered" evidence="1">
    <location>
        <begin position="155"/>
        <end position="181"/>
    </location>
</feature>
<keyword evidence="2" id="KW-0812">Transmembrane</keyword>
<gene>
    <name evidence="3" type="ORF">PPROV_000626200</name>
</gene>
<proteinExistence type="predicted"/>
<comment type="caution">
    <text evidence="3">The sequence shown here is derived from an EMBL/GenBank/DDBJ whole genome shotgun (WGS) entry which is preliminary data.</text>
</comment>
<evidence type="ECO:0000256" key="1">
    <source>
        <dbReference type="SAM" id="MobiDB-lite"/>
    </source>
</evidence>
<sequence length="181" mass="19199">MPMMSCTSRPVSRAAVRTTVRTTVRLPRAAAAAGARKSLGRVAGSPALVSSSSRRNARVVITRASEEGGPNPVESALQSFIDAQPDEVADEDKGPIVYGLCFAAGAVIFILVSFLLRLPALLGIILGGGFAGYTCYVASGLLPSTDSGFVRTDSYARQDVSEDEREAPSKYKEDEPWSDKK</sequence>
<organism evidence="3 4">
    <name type="scientific">Pycnococcus provasolii</name>
    <dbReference type="NCBI Taxonomy" id="41880"/>
    <lineage>
        <taxon>Eukaryota</taxon>
        <taxon>Viridiplantae</taxon>
        <taxon>Chlorophyta</taxon>
        <taxon>Pseudoscourfieldiophyceae</taxon>
        <taxon>Pseudoscourfieldiales</taxon>
        <taxon>Pycnococcaceae</taxon>
        <taxon>Pycnococcus</taxon>
    </lineage>
</organism>
<evidence type="ECO:0000313" key="3">
    <source>
        <dbReference type="EMBL" id="GHP07520.1"/>
    </source>
</evidence>
<keyword evidence="4" id="KW-1185">Reference proteome</keyword>
<feature type="transmembrane region" description="Helical" evidence="2">
    <location>
        <begin position="122"/>
        <end position="142"/>
    </location>
</feature>